<dbReference type="Proteomes" id="UP000198943">
    <property type="component" value="Unassembled WGS sequence"/>
</dbReference>
<name>A0A1G6MPC4_9FIRM</name>
<reference evidence="6" key="1">
    <citation type="submission" date="2016-10" db="EMBL/GenBank/DDBJ databases">
        <authorList>
            <person name="Varghese N."/>
            <person name="Submissions S."/>
        </authorList>
    </citation>
    <scope>NUCLEOTIDE SEQUENCE [LARGE SCALE GENOMIC DNA]</scope>
    <source>
        <strain evidence="6">DSM 11005</strain>
    </source>
</reference>
<dbReference type="GO" id="GO:0003824">
    <property type="term" value="F:catalytic activity"/>
    <property type="evidence" value="ECO:0007669"/>
    <property type="project" value="InterPro"/>
</dbReference>
<evidence type="ECO:0000256" key="2">
    <source>
        <dbReference type="PIRSR" id="PIRSR601310-3"/>
    </source>
</evidence>
<proteinExistence type="predicted"/>
<dbReference type="PROSITE" id="PS00892">
    <property type="entry name" value="HIT_1"/>
    <property type="match status" value="1"/>
</dbReference>
<evidence type="ECO:0000256" key="1">
    <source>
        <dbReference type="PIRSR" id="PIRSR601310-1"/>
    </source>
</evidence>
<sequence length="115" mass="12493">MSDCIFCKIAAGEIPSNKVYEDDKMIAFKDLEPAAPVHVLLVPKTHADNVMKAEPALVGYMLGKVAEIAEKLGIKEDGFRLIINTGKDGGQTVQHLHIHLIGGKAMGWPPFPKES</sequence>
<evidence type="ECO:0000313" key="5">
    <source>
        <dbReference type="EMBL" id="SDC56805.1"/>
    </source>
</evidence>
<gene>
    <name evidence="5" type="ORF">SAMN04487864_11044</name>
</gene>
<dbReference type="InterPro" id="IPR036265">
    <property type="entry name" value="HIT-like_sf"/>
</dbReference>
<feature type="domain" description="HIT" evidence="4">
    <location>
        <begin position="5"/>
        <end position="111"/>
    </location>
</feature>
<dbReference type="CDD" id="cd01276">
    <property type="entry name" value="PKCI_related"/>
    <property type="match status" value="1"/>
</dbReference>
<dbReference type="PRINTS" id="PR00332">
    <property type="entry name" value="HISTRIAD"/>
</dbReference>
<dbReference type="EMBL" id="FMYW01000010">
    <property type="protein sequence ID" value="SDC56805.1"/>
    <property type="molecule type" value="Genomic_DNA"/>
</dbReference>
<dbReference type="Pfam" id="PF01230">
    <property type="entry name" value="HIT"/>
    <property type="match status" value="1"/>
</dbReference>
<dbReference type="SUPFAM" id="SSF54197">
    <property type="entry name" value="HIT-like"/>
    <property type="match status" value="1"/>
</dbReference>
<feature type="short sequence motif" description="Histidine triad motif" evidence="2 3">
    <location>
        <begin position="95"/>
        <end position="99"/>
    </location>
</feature>
<dbReference type="PANTHER" id="PTHR23089">
    <property type="entry name" value="HISTIDINE TRIAD HIT PROTEIN"/>
    <property type="match status" value="1"/>
</dbReference>
<dbReference type="RefSeq" id="WP_093730636.1">
    <property type="nucleotide sequence ID" value="NZ_FMYW01000010.1"/>
</dbReference>
<dbReference type="InterPro" id="IPR011146">
    <property type="entry name" value="HIT-like"/>
</dbReference>
<dbReference type="InterPro" id="IPR001310">
    <property type="entry name" value="Histidine_triad_HIT"/>
</dbReference>
<dbReference type="PROSITE" id="PS51084">
    <property type="entry name" value="HIT_2"/>
    <property type="match status" value="1"/>
</dbReference>
<dbReference type="Gene3D" id="3.30.428.10">
    <property type="entry name" value="HIT-like"/>
    <property type="match status" value="1"/>
</dbReference>
<protein>
    <submittedName>
        <fullName evidence="5">Histidine triad (HIT) family protein</fullName>
    </submittedName>
</protein>
<keyword evidence="6" id="KW-1185">Reference proteome</keyword>
<accession>A0A1G6MPC4</accession>
<feature type="active site" description="Tele-AMP-histidine intermediate" evidence="1">
    <location>
        <position position="97"/>
    </location>
</feature>
<evidence type="ECO:0000256" key="3">
    <source>
        <dbReference type="PROSITE-ProRule" id="PRU00464"/>
    </source>
</evidence>
<evidence type="ECO:0000259" key="4">
    <source>
        <dbReference type="PROSITE" id="PS51084"/>
    </source>
</evidence>
<organism evidence="5 6">
    <name type="scientific">Succiniclasticum ruminis</name>
    <dbReference type="NCBI Taxonomy" id="40841"/>
    <lineage>
        <taxon>Bacteria</taxon>
        <taxon>Bacillati</taxon>
        <taxon>Bacillota</taxon>
        <taxon>Negativicutes</taxon>
        <taxon>Acidaminococcales</taxon>
        <taxon>Acidaminococcaceae</taxon>
        <taxon>Succiniclasticum</taxon>
    </lineage>
</organism>
<evidence type="ECO:0000313" key="6">
    <source>
        <dbReference type="Proteomes" id="UP000198943"/>
    </source>
</evidence>
<dbReference type="AlphaFoldDB" id="A0A1G6MPC4"/>
<dbReference type="InterPro" id="IPR019808">
    <property type="entry name" value="Histidine_triad_CS"/>
</dbReference>
<dbReference type="OrthoDB" id="9784774at2"/>